<evidence type="ECO:0000256" key="5">
    <source>
        <dbReference type="ARBA" id="ARBA00023136"/>
    </source>
</evidence>
<evidence type="ECO:0000256" key="3">
    <source>
        <dbReference type="ARBA" id="ARBA00022692"/>
    </source>
</evidence>
<gene>
    <name evidence="7" type="ORF">METZ01_LOCUS345040</name>
</gene>
<feature type="transmembrane region" description="Helical" evidence="6">
    <location>
        <begin position="25"/>
        <end position="48"/>
    </location>
</feature>
<evidence type="ECO:0000256" key="6">
    <source>
        <dbReference type="SAM" id="Phobius"/>
    </source>
</evidence>
<protein>
    <recommendedName>
        <fullName evidence="8">LptF/LptG family permease</fullName>
    </recommendedName>
</protein>
<evidence type="ECO:0000256" key="1">
    <source>
        <dbReference type="ARBA" id="ARBA00004651"/>
    </source>
</evidence>
<dbReference type="GO" id="GO:0043190">
    <property type="term" value="C:ATP-binding cassette (ABC) transporter complex"/>
    <property type="evidence" value="ECO:0007669"/>
    <property type="project" value="TreeGrafter"/>
</dbReference>
<feature type="transmembrane region" description="Helical" evidence="6">
    <location>
        <begin position="77"/>
        <end position="102"/>
    </location>
</feature>
<dbReference type="GO" id="GO:0015920">
    <property type="term" value="P:lipopolysaccharide transport"/>
    <property type="evidence" value="ECO:0007669"/>
    <property type="project" value="TreeGrafter"/>
</dbReference>
<evidence type="ECO:0008006" key="8">
    <source>
        <dbReference type="Google" id="ProtNLM"/>
    </source>
</evidence>
<dbReference type="Pfam" id="PF03739">
    <property type="entry name" value="LptF_LptG"/>
    <property type="match status" value="1"/>
</dbReference>
<evidence type="ECO:0000256" key="2">
    <source>
        <dbReference type="ARBA" id="ARBA00022475"/>
    </source>
</evidence>
<dbReference type="PANTHER" id="PTHR33529">
    <property type="entry name" value="SLR0882 PROTEIN-RELATED"/>
    <property type="match status" value="1"/>
</dbReference>
<dbReference type="PANTHER" id="PTHR33529:SF6">
    <property type="entry name" value="YJGP_YJGQ FAMILY PERMEASE"/>
    <property type="match status" value="1"/>
</dbReference>
<evidence type="ECO:0000256" key="4">
    <source>
        <dbReference type="ARBA" id="ARBA00022989"/>
    </source>
</evidence>
<dbReference type="EMBL" id="UINC01118808">
    <property type="protein sequence ID" value="SVC92186.1"/>
    <property type="molecule type" value="Genomic_DNA"/>
</dbReference>
<evidence type="ECO:0000313" key="7">
    <source>
        <dbReference type="EMBL" id="SVC92186.1"/>
    </source>
</evidence>
<keyword evidence="2" id="KW-1003">Cell membrane</keyword>
<proteinExistence type="predicted"/>
<dbReference type="AlphaFoldDB" id="A0A382R3D1"/>
<keyword evidence="5 6" id="KW-0472">Membrane</keyword>
<comment type="subcellular location">
    <subcellularLocation>
        <location evidence="1">Cell membrane</location>
        <topology evidence="1">Multi-pass membrane protein</topology>
    </subcellularLocation>
</comment>
<sequence>MSILQKIKTNCPELTGRFSTTLDLYILRMFLAVYAVNLFSFCLIFVLIDLVENLDNFNRQTDSPGELFQFVLRYYSINLPIVFCQVLGPIVCLTSGIFTLTLLQRSNELIPILANGRSYRRLFVPVLFAACLVSVGTYLVQDYWLPGTREAFREMASKRKGRLESRDLKYEDTQKGILILIKRYLINEKRAEGVLVLPTNPGKRPDSVISARQMEWVQPTQQRDGYWLMKSG</sequence>
<feature type="non-terminal residue" evidence="7">
    <location>
        <position position="232"/>
    </location>
</feature>
<accession>A0A382R3D1</accession>
<reference evidence="7" key="1">
    <citation type="submission" date="2018-05" db="EMBL/GenBank/DDBJ databases">
        <authorList>
            <person name="Lanie J.A."/>
            <person name="Ng W.-L."/>
            <person name="Kazmierczak K.M."/>
            <person name="Andrzejewski T.M."/>
            <person name="Davidsen T.M."/>
            <person name="Wayne K.J."/>
            <person name="Tettelin H."/>
            <person name="Glass J.I."/>
            <person name="Rusch D."/>
            <person name="Podicherti R."/>
            <person name="Tsui H.-C.T."/>
            <person name="Winkler M.E."/>
        </authorList>
    </citation>
    <scope>NUCLEOTIDE SEQUENCE</scope>
</reference>
<dbReference type="InterPro" id="IPR005495">
    <property type="entry name" value="LptG/LptF_permease"/>
</dbReference>
<keyword evidence="3 6" id="KW-0812">Transmembrane</keyword>
<name>A0A382R3D1_9ZZZZ</name>
<organism evidence="7">
    <name type="scientific">marine metagenome</name>
    <dbReference type="NCBI Taxonomy" id="408172"/>
    <lineage>
        <taxon>unclassified sequences</taxon>
        <taxon>metagenomes</taxon>
        <taxon>ecological metagenomes</taxon>
    </lineage>
</organism>
<feature type="transmembrane region" description="Helical" evidence="6">
    <location>
        <begin position="122"/>
        <end position="140"/>
    </location>
</feature>
<keyword evidence="4 6" id="KW-1133">Transmembrane helix</keyword>